<sequence>VPCPNLTTLHSVSIINDFLGYRSSNYDSLNSELSGIYCHSTENERLKRNRSVASRKFCHFAEDKMIAGPASWGVYYKQEHFIRDTLGQKIKVMIWWSNSAELIGCHLGKTVLLLLGICKK</sequence>
<gene>
    <name evidence="1" type="ORF">AVEN_99415_1</name>
</gene>
<evidence type="ECO:0000313" key="1">
    <source>
        <dbReference type="EMBL" id="GBO07057.1"/>
    </source>
</evidence>
<accession>A0A4Y2U646</accession>
<proteinExistence type="predicted"/>
<dbReference type="EMBL" id="BGPR01033197">
    <property type="protein sequence ID" value="GBO07057.1"/>
    <property type="molecule type" value="Genomic_DNA"/>
</dbReference>
<reference evidence="1 2" key="1">
    <citation type="journal article" date="2019" name="Sci. Rep.">
        <title>Orb-weaving spider Araneus ventricosus genome elucidates the spidroin gene catalogue.</title>
        <authorList>
            <person name="Kono N."/>
            <person name="Nakamura H."/>
            <person name="Ohtoshi R."/>
            <person name="Moran D.A.P."/>
            <person name="Shinohara A."/>
            <person name="Yoshida Y."/>
            <person name="Fujiwara M."/>
            <person name="Mori M."/>
            <person name="Tomita M."/>
            <person name="Arakawa K."/>
        </authorList>
    </citation>
    <scope>NUCLEOTIDE SEQUENCE [LARGE SCALE GENOMIC DNA]</scope>
</reference>
<name>A0A4Y2U646_ARAVE</name>
<feature type="non-terminal residue" evidence="1">
    <location>
        <position position="1"/>
    </location>
</feature>
<evidence type="ECO:0000313" key="2">
    <source>
        <dbReference type="Proteomes" id="UP000499080"/>
    </source>
</evidence>
<organism evidence="1 2">
    <name type="scientific">Araneus ventricosus</name>
    <name type="common">Orbweaver spider</name>
    <name type="synonym">Epeira ventricosa</name>
    <dbReference type="NCBI Taxonomy" id="182803"/>
    <lineage>
        <taxon>Eukaryota</taxon>
        <taxon>Metazoa</taxon>
        <taxon>Ecdysozoa</taxon>
        <taxon>Arthropoda</taxon>
        <taxon>Chelicerata</taxon>
        <taxon>Arachnida</taxon>
        <taxon>Araneae</taxon>
        <taxon>Araneomorphae</taxon>
        <taxon>Entelegynae</taxon>
        <taxon>Araneoidea</taxon>
        <taxon>Araneidae</taxon>
        <taxon>Araneus</taxon>
    </lineage>
</organism>
<comment type="caution">
    <text evidence="1">The sequence shown here is derived from an EMBL/GenBank/DDBJ whole genome shotgun (WGS) entry which is preliminary data.</text>
</comment>
<dbReference type="Proteomes" id="UP000499080">
    <property type="component" value="Unassembled WGS sequence"/>
</dbReference>
<protein>
    <submittedName>
        <fullName evidence="1">Uncharacterized protein</fullName>
    </submittedName>
</protein>
<keyword evidence="2" id="KW-1185">Reference proteome</keyword>
<dbReference type="AlphaFoldDB" id="A0A4Y2U646"/>